<dbReference type="GO" id="GO:0006412">
    <property type="term" value="P:translation"/>
    <property type="evidence" value="ECO:0007669"/>
    <property type="project" value="InterPro"/>
</dbReference>
<dbReference type="eggNOG" id="KOG1697">
    <property type="taxonomic scope" value="Eukaryota"/>
</dbReference>
<sequence length="93" mass="10642">MNKSTKREKILYPLELTGLRGCVDIEATVTGGGETGQAGAIRWGISWALRSFVSKDMVETMRLAGLLTRDFRRRERKKPGQAKARKKYTWKKR</sequence>
<protein>
    <submittedName>
        <fullName evidence="5">Uncharacterized protein</fullName>
    </submittedName>
</protein>
<keyword evidence="3" id="KW-0687">Ribonucleoprotein</keyword>
<dbReference type="Gene3D" id="3.30.230.10">
    <property type="match status" value="1"/>
</dbReference>
<dbReference type="EMBL" id="ACPB03012378">
    <property type="status" value="NOT_ANNOTATED_CDS"/>
    <property type="molecule type" value="Genomic_DNA"/>
</dbReference>
<comment type="similarity">
    <text evidence="1">Belongs to the universal ribosomal protein uS9 family.</text>
</comment>
<dbReference type="VEuPathDB" id="VectorBase:RPRC006051"/>
<dbReference type="AlphaFoldDB" id="T1HPS7"/>
<evidence type="ECO:0000256" key="4">
    <source>
        <dbReference type="SAM" id="MobiDB-lite"/>
    </source>
</evidence>
<organism evidence="5 6">
    <name type="scientific">Rhodnius prolixus</name>
    <name type="common">Triatomid bug</name>
    <dbReference type="NCBI Taxonomy" id="13249"/>
    <lineage>
        <taxon>Eukaryota</taxon>
        <taxon>Metazoa</taxon>
        <taxon>Ecdysozoa</taxon>
        <taxon>Arthropoda</taxon>
        <taxon>Hexapoda</taxon>
        <taxon>Insecta</taxon>
        <taxon>Pterygota</taxon>
        <taxon>Neoptera</taxon>
        <taxon>Paraneoptera</taxon>
        <taxon>Hemiptera</taxon>
        <taxon>Heteroptera</taxon>
        <taxon>Panheteroptera</taxon>
        <taxon>Cimicomorpha</taxon>
        <taxon>Reduviidae</taxon>
        <taxon>Triatominae</taxon>
        <taxon>Rhodnius</taxon>
    </lineage>
</organism>
<dbReference type="InterPro" id="IPR020568">
    <property type="entry name" value="Ribosomal_Su5_D2-typ_SF"/>
</dbReference>
<accession>T1HPS7</accession>
<evidence type="ECO:0000313" key="5">
    <source>
        <dbReference type="EnsemblMetazoa" id="RPRC006051-PA"/>
    </source>
</evidence>
<dbReference type="InterPro" id="IPR000754">
    <property type="entry name" value="Ribosomal_uS9"/>
</dbReference>
<evidence type="ECO:0000256" key="1">
    <source>
        <dbReference type="ARBA" id="ARBA00005251"/>
    </source>
</evidence>
<dbReference type="SUPFAM" id="SSF54211">
    <property type="entry name" value="Ribosomal protein S5 domain 2-like"/>
    <property type="match status" value="1"/>
</dbReference>
<dbReference type="EnsemblMetazoa" id="RPRC006051-RA">
    <property type="protein sequence ID" value="RPRC006051-PA"/>
    <property type="gene ID" value="RPRC006051"/>
</dbReference>
<dbReference type="STRING" id="13249.T1HPS7"/>
<dbReference type="InterPro" id="IPR014721">
    <property type="entry name" value="Ribsml_uS5_D2-typ_fold_subgr"/>
</dbReference>
<reference evidence="5" key="1">
    <citation type="submission" date="2015-05" db="UniProtKB">
        <authorList>
            <consortium name="EnsemblMetazoa"/>
        </authorList>
    </citation>
    <scope>IDENTIFICATION</scope>
</reference>
<dbReference type="PANTHER" id="PTHR21569:SF1">
    <property type="entry name" value="SMALL RIBOSOMAL SUBUNIT PROTEIN US9M"/>
    <property type="match status" value="1"/>
</dbReference>
<dbReference type="Proteomes" id="UP000015103">
    <property type="component" value="Unassembled WGS sequence"/>
</dbReference>
<name>T1HPS7_RHOPR</name>
<dbReference type="GO" id="GO:0005763">
    <property type="term" value="C:mitochondrial small ribosomal subunit"/>
    <property type="evidence" value="ECO:0007669"/>
    <property type="project" value="TreeGrafter"/>
</dbReference>
<dbReference type="GO" id="GO:0003723">
    <property type="term" value="F:RNA binding"/>
    <property type="evidence" value="ECO:0007669"/>
    <property type="project" value="TreeGrafter"/>
</dbReference>
<keyword evidence="2" id="KW-0689">Ribosomal protein</keyword>
<feature type="region of interest" description="Disordered" evidence="4">
    <location>
        <begin position="74"/>
        <end position="93"/>
    </location>
</feature>
<dbReference type="HOGENOM" id="CLU_046483_3_0_1"/>
<evidence type="ECO:0000256" key="2">
    <source>
        <dbReference type="ARBA" id="ARBA00022980"/>
    </source>
</evidence>
<evidence type="ECO:0000313" key="6">
    <source>
        <dbReference type="Proteomes" id="UP000015103"/>
    </source>
</evidence>
<keyword evidence="6" id="KW-1185">Reference proteome</keyword>
<dbReference type="GO" id="GO:0003735">
    <property type="term" value="F:structural constituent of ribosome"/>
    <property type="evidence" value="ECO:0007669"/>
    <property type="project" value="InterPro"/>
</dbReference>
<evidence type="ECO:0000256" key="3">
    <source>
        <dbReference type="ARBA" id="ARBA00023274"/>
    </source>
</evidence>
<proteinExistence type="inferred from homology"/>
<dbReference type="InParanoid" id="T1HPS7"/>
<dbReference type="OMA" id="NEYFARD"/>
<dbReference type="PANTHER" id="PTHR21569">
    <property type="entry name" value="RIBOSOMAL PROTEIN S9"/>
    <property type="match status" value="1"/>
</dbReference>
<dbReference type="Pfam" id="PF00380">
    <property type="entry name" value="Ribosomal_S9"/>
    <property type="match status" value="1"/>
</dbReference>